<comment type="caution">
    <text evidence="1">The sequence shown here is derived from an EMBL/GenBank/DDBJ whole genome shotgun (WGS) entry which is preliminary data.</text>
</comment>
<proteinExistence type="predicted"/>
<protein>
    <submittedName>
        <fullName evidence="1">Uncharacterized protein</fullName>
    </submittedName>
</protein>
<sequence>MGIIKSAGSKNKAKGYRFEREFVDELLVEFAEFPEVAAHIERHGSVYGVNDRGDIRMGPVAWVWELKNVQRFDLAGFMKELEREIKAHPNAENGAVVIKARMKQAKYAYSVLPAWRLVKLLKENYDLKRQLQVERDIRKNSK</sequence>
<dbReference type="AlphaFoldDB" id="A0A919EC64"/>
<dbReference type="Proteomes" id="UP000638313">
    <property type="component" value="Unassembled WGS sequence"/>
</dbReference>
<evidence type="ECO:0000313" key="2">
    <source>
        <dbReference type="Proteomes" id="UP000638313"/>
    </source>
</evidence>
<dbReference type="EMBL" id="BNBD01000003">
    <property type="protein sequence ID" value="GHF38507.1"/>
    <property type="molecule type" value="Genomic_DNA"/>
</dbReference>
<name>A0A919EC64_9ACTN</name>
<gene>
    <name evidence="1" type="ORF">GCM10010218_19560</name>
</gene>
<organism evidence="1 2">
    <name type="scientific">Streptomyces mashuensis</name>
    <dbReference type="NCBI Taxonomy" id="33904"/>
    <lineage>
        <taxon>Bacteria</taxon>
        <taxon>Bacillati</taxon>
        <taxon>Actinomycetota</taxon>
        <taxon>Actinomycetes</taxon>
        <taxon>Kitasatosporales</taxon>
        <taxon>Streptomycetaceae</taxon>
        <taxon>Streptomyces</taxon>
    </lineage>
</organism>
<reference evidence="1" key="2">
    <citation type="submission" date="2020-09" db="EMBL/GenBank/DDBJ databases">
        <authorList>
            <person name="Sun Q."/>
            <person name="Ohkuma M."/>
        </authorList>
    </citation>
    <scope>NUCLEOTIDE SEQUENCE</scope>
    <source>
        <strain evidence="1">JCM 4059</strain>
    </source>
</reference>
<keyword evidence="2" id="KW-1185">Reference proteome</keyword>
<accession>A0A919EC64</accession>
<reference evidence="1" key="1">
    <citation type="journal article" date="2014" name="Int. J. Syst. Evol. Microbiol.">
        <title>Complete genome sequence of Corynebacterium casei LMG S-19264T (=DSM 44701T), isolated from a smear-ripened cheese.</title>
        <authorList>
            <consortium name="US DOE Joint Genome Institute (JGI-PGF)"/>
            <person name="Walter F."/>
            <person name="Albersmeier A."/>
            <person name="Kalinowski J."/>
            <person name="Ruckert C."/>
        </authorList>
    </citation>
    <scope>NUCLEOTIDE SEQUENCE</scope>
    <source>
        <strain evidence="1">JCM 4059</strain>
    </source>
</reference>
<evidence type="ECO:0000313" key="1">
    <source>
        <dbReference type="EMBL" id="GHF38507.1"/>
    </source>
</evidence>